<feature type="transmembrane region" description="Helical" evidence="1">
    <location>
        <begin position="101"/>
        <end position="125"/>
    </location>
</feature>
<keyword evidence="1" id="KW-0812">Transmembrane</keyword>
<dbReference type="Pfam" id="PF11158">
    <property type="entry name" value="DUF2938"/>
    <property type="match status" value="1"/>
</dbReference>
<evidence type="ECO:0000313" key="3">
    <source>
        <dbReference type="Proteomes" id="UP000721844"/>
    </source>
</evidence>
<name>A0A963Z642_9PROT</name>
<reference evidence="2 3" key="1">
    <citation type="journal article" date="2021" name="Microorganisms">
        <title>Acidisoma silvae sp. nov. and Acidisomacellulosilytica sp. nov., Two Acidophilic Bacteria Isolated from Decaying Wood, Hydrolyzing Cellulose and Producing Poly-3-hydroxybutyrate.</title>
        <authorList>
            <person name="Mieszkin S."/>
            <person name="Pouder E."/>
            <person name="Uroz S."/>
            <person name="Simon-Colin C."/>
            <person name="Alain K."/>
        </authorList>
    </citation>
    <scope>NUCLEOTIDE SEQUENCE [LARGE SCALE GENOMIC DNA]</scope>
    <source>
        <strain evidence="2 3">HW T5.17</strain>
    </source>
</reference>
<dbReference type="AlphaFoldDB" id="A0A963Z642"/>
<proteinExistence type="predicted"/>
<protein>
    <submittedName>
        <fullName evidence="2">DUF2938 domain-containing protein</fullName>
    </submittedName>
</protein>
<gene>
    <name evidence="2" type="ORF">ACELLULO517_19815</name>
</gene>
<dbReference type="InterPro" id="IPR021329">
    <property type="entry name" value="DUF2938"/>
</dbReference>
<sequence>MDLLWRGLVIGIGATILMDIWALILAYFPGQSRPNWRPVGRWVGHLGNGRVFHNDIATAAPFALENSMGWAFHYIVGALYGAILVALTGPGWLVHPTFWPAWIWGIVTIAGGWFLLQPGLGIGWAASRTPNPNRVRIMGLIAHTVFGFGLYATALLIR</sequence>
<keyword evidence="1" id="KW-1133">Transmembrane helix</keyword>
<evidence type="ECO:0000256" key="1">
    <source>
        <dbReference type="SAM" id="Phobius"/>
    </source>
</evidence>
<feature type="transmembrane region" description="Helical" evidence="1">
    <location>
        <begin position="7"/>
        <end position="28"/>
    </location>
</feature>
<dbReference type="EMBL" id="JAESVA010000007">
    <property type="protein sequence ID" value="MCB8882503.1"/>
    <property type="molecule type" value="Genomic_DNA"/>
</dbReference>
<keyword evidence="1" id="KW-0472">Membrane</keyword>
<accession>A0A963Z642</accession>
<dbReference type="Proteomes" id="UP000721844">
    <property type="component" value="Unassembled WGS sequence"/>
</dbReference>
<feature type="transmembrane region" description="Helical" evidence="1">
    <location>
        <begin position="71"/>
        <end position="94"/>
    </location>
</feature>
<keyword evidence="3" id="KW-1185">Reference proteome</keyword>
<feature type="transmembrane region" description="Helical" evidence="1">
    <location>
        <begin position="137"/>
        <end position="157"/>
    </location>
</feature>
<organism evidence="2 3">
    <name type="scientific">Acidisoma cellulosilyticum</name>
    <dbReference type="NCBI Taxonomy" id="2802395"/>
    <lineage>
        <taxon>Bacteria</taxon>
        <taxon>Pseudomonadati</taxon>
        <taxon>Pseudomonadota</taxon>
        <taxon>Alphaproteobacteria</taxon>
        <taxon>Acetobacterales</taxon>
        <taxon>Acidocellaceae</taxon>
        <taxon>Acidisoma</taxon>
    </lineage>
</organism>
<evidence type="ECO:0000313" key="2">
    <source>
        <dbReference type="EMBL" id="MCB8882503.1"/>
    </source>
</evidence>
<comment type="caution">
    <text evidence="2">The sequence shown here is derived from an EMBL/GenBank/DDBJ whole genome shotgun (WGS) entry which is preliminary data.</text>
</comment>